<dbReference type="Proteomes" id="UP000007502">
    <property type="component" value="Segment"/>
</dbReference>
<evidence type="ECO:0000256" key="3">
    <source>
        <dbReference type="ARBA" id="ARBA00013308"/>
    </source>
</evidence>
<evidence type="ECO:0000313" key="10">
    <source>
        <dbReference type="EMBL" id="ADX88033.1"/>
    </source>
</evidence>
<keyword evidence="4 10" id="KW-0436">Ligase</keyword>
<dbReference type="InterPro" id="IPR050326">
    <property type="entry name" value="NAD_dep_DNA_ligaseB"/>
</dbReference>
<dbReference type="InterPro" id="IPR012310">
    <property type="entry name" value="DNA_ligase_ATP-dep_cent"/>
</dbReference>
<evidence type="ECO:0000313" key="11">
    <source>
        <dbReference type="Proteomes" id="UP000007502"/>
    </source>
</evidence>
<dbReference type="SUPFAM" id="SSF50249">
    <property type="entry name" value="Nucleic acid-binding proteins"/>
    <property type="match status" value="1"/>
</dbReference>
<dbReference type="GO" id="GO:0006260">
    <property type="term" value="P:DNA replication"/>
    <property type="evidence" value="ECO:0007669"/>
    <property type="project" value="UniProtKB-KW"/>
</dbReference>
<accession>F1D1N9</accession>
<dbReference type="PANTHER" id="PTHR47810:SF1">
    <property type="entry name" value="DNA LIGASE B"/>
    <property type="match status" value="1"/>
</dbReference>
<evidence type="ECO:0000259" key="9">
    <source>
        <dbReference type="Pfam" id="PF14743"/>
    </source>
</evidence>
<dbReference type="EMBL" id="HQ641347">
    <property type="protein sequence ID" value="ADX88033.1"/>
    <property type="molecule type" value="Genomic_DNA"/>
</dbReference>
<dbReference type="GO" id="GO:0006310">
    <property type="term" value="P:DNA recombination"/>
    <property type="evidence" value="ECO:0007669"/>
    <property type="project" value="InterPro"/>
</dbReference>
<dbReference type="Pfam" id="PF01068">
    <property type="entry name" value="DNA_ligase_A_M"/>
    <property type="match status" value="1"/>
</dbReference>
<comment type="cofactor">
    <cofactor evidence="1">
        <name>a divalent metal cation</name>
        <dbReference type="ChEBI" id="CHEBI:60240"/>
    </cofactor>
</comment>
<keyword evidence="11" id="KW-1185">Reference proteome</keyword>
<keyword evidence="5" id="KW-0235">DNA replication</keyword>
<dbReference type="Gene3D" id="3.30.470.30">
    <property type="entry name" value="DNA ligase/mRNA capping enzyme"/>
    <property type="match status" value="1"/>
</dbReference>
<dbReference type="Pfam" id="PF14743">
    <property type="entry name" value="DNA_ligase_OB_2"/>
    <property type="match status" value="1"/>
</dbReference>
<dbReference type="PANTHER" id="PTHR47810">
    <property type="entry name" value="DNA LIGASE"/>
    <property type="match status" value="1"/>
</dbReference>
<feature type="domain" description="ATP-dependent DNA ligase family profile" evidence="8">
    <location>
        <begin position="149"/>
        <end position="340"/>
    </location>
</feature>
<dbReference type="InterPro" id="IPR012340">
    <property type="entry name" value="NA-bd_OB-fold"/>
</dbReference>
<dbReference type="KEGG" id="vg:10228696"/>
<evidence type="ECO:0000256" key="1">
    <source>
        <dbReference type="ARBA" id="ARBA00001968"/>
    </source>
</evidence>
<feature type="domain" description="DNA ligase OB-like" evidence="9">
    <location>
        <begin position="360"/>
        <end position="412"/>
    </location>
</feature>
<dbReference type="GO" id="GO:0003910">
    <property type="term" value="F:DNA ligase (ATP) activity"/>
    <property type="evidence" value="ECO:0007669"/>
    <property type="project" value="InterPro"/>
</dbReference>
<evidence type="ECO:0000256" key="6">
    <source>
        <dbReference type="ARBA" id="ARBA00022763"/>
    </source>
</evidence>
<evidence type="ECO:0000256" key="4">
    <source>
        <dbReference type="ARBA" id="ARBA00022598"/>
    </source>
</evidence>
<name>F1D1N9_9CAUD</name>
<dbReference type="GO" id="GO:0006281">
    <property type="term" value="P:DNA repair"/>
    <property type="evidence" value="ECO:0007669"/>
    <property type="project" value="UniProtKB-KW"/>
</dbReference>
<keyword evidence="6" id="KW-0227">DNA damage</keyword>
<reference evidence="10 11" key="1">
    <citation type="journal article" date="2011" name="MBio">
        <title>Evidence of a dominant lineage of Vibrio cholerae-specific lytic bacteriophages shed by cholera patients over a 10-year period in Dhaka, Bangladesh.</title>
        <authorList>
            <person name="Seed K.D."/>
            <person name="Bodi K.L."/>
            <person name="Kropinski A.M."/>
            <person name="Ackermann H.W."/>
            <person name="Calderwood S.B."/>
            <person name="Qadri F."/>
            <person name="Camilli A."/>
        </authorList>
    </citation>
    <scope>NUCLEOTIDE SEQUENCE [LARGE SCALE GENOMIC DNA]</scope>
</reference>
<proteinExistence type="inferred from homology"/>
<dbReference type="OrthoDB" id="4135at10239"/>
<sequence length="450" mass="50422">MSKTVYEILEEVASTSSKNEKEIILKQHSDNKTLRECFRLAYSPTIKFYNKKVVTPTTHEICLTLDKALDILLVNVAGRVVTGIEAIGYIGGVLQSLSFKDASVAKRVILQDLRCGVQSTTINKVWKGLIVKPPRMGASSMNEKSLAKLKTIKNLAIELKSDGSYAASICGEDSTMMSRNGNPLEIECLQEHLSCGAFHGFALEGELVYSLDKATREEGNGIITKIVKGTASDEEKEGVMYQVWDCIDTKYYEAKGTYPFTNQDRRVLLEIMMKEYHTWCDSVGVKTKLTLIPRQENVTVDEAFEIFESYVRAGYEGAIAKDMNGHWSDIAKPAHCIKLKRKEPCDLRVVGWYPAEVGSKYEGLLGGLHCESECGTIKVNVGSGFNDQQRQELVQDLPSIIEVEYDSVTEDKNTGQKSLFLPIYKGSRWDKDVADTYQEILDKQRIKSEK</sequence>
<organism evidence="10 11">
    <name type="scientific">Vibrio phage ICP1</name>
    <dbReference type="NCBI Taxonomy" id="979525"/>
    <lineage>
        <taxon>Viruses</taxon>
        <taxon>Duplodnaviria</taxon>
        <taxon>Heunggongvirae</taxon>
        <taxon>Uroviricota</taxon>
        <taxon>Caudoviricetes</taxon>
        <taxon>Mohonavirus</taxon>
        <taxon>Mohonavirus ICP1</taxon>
    </lineage>
</organism>
<dbReference type="SUPFAM" id="SSF56091">
    <property type="entry name" value="DNA ligase/mRNA capping enzyme, catalytic domain"/>
    <property type="match status" value="1"/>
</dbReference>
<evidence type="ECO:0000256" key="2">
    <source>
        <dbReference type="ARBA" id="ARBA00007572"/>
    </source>
</evidence>
<gene>
    <name evidence="10" type="primary">ORF215</name>
</gene>
<dbReference type="InterPro" id="IPR029319">
    <property type="entry name" value="DNA_ligase_OB"/>
</dbReference>
<dbReference type="GeneID" id="10228696"/>
<dbReference type="RefSeq" id="YP_004251158.1">
    <property type="nucleotide sequence ID" value="NC_015157.1"/>
</dbReference>
<dbReference type="GO" id="GO:0005524">
    <property type="term" value="F:ATP binding"/>
    <property type="evidence" value="ECO:0007669"/>
    <property type="project" value="InterPro"/>
</dbReference>
<evidence type="ECO:0000259" key="8">
    <source>
        <dbReference type="Pfam" id="PF01068"/>
    </source>
</evidence>
<evidence type="ECO:0000256" key="5">
    <source>
        <dbReference type="ARBA" id="ARBA00022705"/>
    </source>
</evidence>
<evidence type="ECO:0000256" key="7">
    <source>
        <dbReference type="ARBA" id="ARBA00023204"/>
    </source>
</evidence>
<keyword evidence="7" id="KW-0234">DNA repair</keyword>
<comment type="similarity">
    <text evidence="2">Belongs to the ATP-dependent DNA ligase family.</text>
</comment>
<dbReference type="Gene3D" id="2.40.50.140">
    <property type="entry name" value="Nucleic acid-binding proteins"/>
    <property type="match status" value="1"/>
</dbReference>
<protein>
    <recommendedName>
        <fullName evidence="3">DNA ligase</fullName>
    </recommendedName>
</protein>